<evidence type="ECO:0000256" key="3">
    <source>
        <dbReference type="ARBA" id="ARBA00023136"/>
    </source>
</evidence>
<organism evidence="6 7">
    <name type="scientific">Marinobacterium aestuarii</name>
    <dbReference type="NCBI Taxonomy" id="1821621"/>
    <lineage>
        <taxon>Bacteria</taxon>
        <taxon>Pseudomonadati</taxon>
        <taxon>Pseudomonadota</taxon>
        <taxon>Gammaproteobacteria</taxon>
        <taxon>Oceanospirillales</taxon>
        <taxon>Oceanospirillaceae</taxon>
        <taxon>Marinobacterium</taxon>
    </lineage>
</organism>
<dbReference type="InterPro" id="IPR045851">
    <property type="entry name" value="AMP-bd_C_sf"/>
</dbReference>
<evidence type="ECO:0000259" key="5">
    <source>
        <dbReference type="SMART" id="SM00563"/>
    </source>
</evidence>
<dbReference type="Gene3D" id="3.40.50.12780">
    <property type="entry name" value="N-terminal domain of ligase-like"/>
    <property type="match status" value="1"/>
</dbReference>
<dbReference type="Pfam" id="PF07690">
    <property type="entry name" value="MFS_1"/>
    <property type="match status" value="1"/>
</dbReference>
<dbReference type="PROSITE" id="PS00455">
    <property type="entry name" value="AMP_BINDING"/>
    <property type="match status" value="1"/>
</dbReference>
<keyword evidence="2 4" id="KW-1133">Transmembrane helix</keyword>
<dbReference type="InterPro" id="IPR036259">
    <property type="entry name" value="MFS_trans_sf"/>
</dbReference>
<feature type="transmembrane region" description="Helical" evidence="4">
    <location>
        <begin position="45"/>
        <end position="66"/>
    </location>
</feature>
<feature type="transmembrane region" description="Helical" evidence="4">
    <location>
        <begin position="141"/>
        <end position="162"/>
    </location>
</feature>
<dbReference type="SUPFAM" id="SSF69593">
    <property type="entry name" value="Glycerol-3-phosphate (1)-acyltransferase"/>
    <property type="match status" value="1"/>
</dbReference>
<dbReference type="SMART" id="SM00563">
    <property type="entry name" value="PlsC"/>
    <property type="match status" value="1"/>
</dbReference>
<feature type="transmembrane region" description="Helical" evidence="4">
    <location>
        <begin position="78"/>
        <end position="95"/>
    </location>
</feature>
<evidence type="ECO:0000313" key="7">
    <source>
        <dbReference type="Proteomes" id="UP000078070"/>
    </source>
</evidence>
<dbReference type="STRING" id="1821621.A8C75_14925"/>
<dbReference type="InterPro" id="IPR011701">
    <property type="entry name" value="MFS"/>
</dbReference>
<dbReference type="InterPro" id="IPR050237">
    <property type="entry name" value="ATP-dep_AMP-bd_enzyme"/>
</dbReference>
<dbReference type="SUPFAM" id="SSF56801">
    <property type="entry name" value="Acetyl-CoA synthetase-like"/>
    <property type="match status" value="1"/>
</dbReference>
<sequence>MSELFKLRGFLAFVSVAFINAFVDLGHKIIIQNTLFKTFDGQQQILLTAVVNGLILLPFIMLFTPAGFISDKYPKHRVMRFSAWAGVLVTLLITLCYYQGWFVAAFGLTFVLALQSAFYSPSKYGYIRELVGTSRLSEGNGWIQAATMVAILSGIVVFSLLFEMRLEGLLQLPQDPAEVVQKIAPLGWFLVAGAVLETVLAHRLPALTQTDNSLQFDWPAYRRGRTLANNLSHIAGIRPIWLSIIGLATFWSISQVMLAVFPAFAKETLGEQNTFVIQGTMALAGIGIMAGSMLAGRMSRHHINTGLIPLGAGGVALGLVLLPHAASLGFSALLFLMIGLFGALMIIPLNALIQFNADRHDSGRILAGNNFIQNVAMLSFLGLTVLCAYAGISGLWLLYGLALLAVAGAVFAIITLPEALIRLIMAAVLKRKYRLQVLGFEHIPEDGRGTLLLGNHISWLDWAMVQMACPRHVHFVMERSIYERWYLRGFLDLFGVIPISGGNSRAALARVSELLQAGKVVCLFPEGSISHTGQLGTFKKGFERACESIAADAGAVIVPFYLRGLWGSRFSRSSSRLQASRRNGLKRDLIVAFGAPAPLHSTAEQVKKRVFELSIHAWNCYTDTLETLPKAFIRTARQAPAEWAISDVRGTPMGYGRLLCACALFSRRFKRTAGTNIGLLLPTSSAGAIANMAALMAGKALVNLNFTASPQALLAAADQAGLETIVTARQFLVRLEARGIDTQALFAGRTVLYMEDLKESFGKCESLAMLAAVQLMPVTLLQAWLCRRARVDDTAAILFSSGSEGAPKGVMLSHRNILSNIKQIGDVLNVRDDDCWMATLPLFHAFGLTVTCLLPLIEGIPVVCHPDPTDAVNIGKGVARFRATLMCGTSTFMRLYARNRKLHPLMFQSLRLMVAGAERLDPAVRDAFEARFHVPVLEGYGCTETTPVATVNLPDHLDTRWWTVQHGSRDGTVGLALPGSTVRIVDPQTLAELPTGEAGLVLIGGTQIMRGYLNDPERTAAAIIERDGLRWYNTGDKGRLDEEGFLNILDRYARFAKIGGEMVSLQGVEDAVAASLDTQDCALLAVALPDARKGERLVLLMAASELEPEQVRSQLMQTVMPLMQPSEIYAVDEIPLLGSGKRDFGAARAQAQQLSEAAGNAVAAVG</sequence>
<keyword evidence="7" id="KW-1185">Reference proteome</keyword>
<dbReference type="GO" id="GO:0016746">
    <property type="term" value="F:acyltransferase activity"/>
    <property type="evidence" value="ECO:0007669"/>
    <property type="project" value="UniProtKB-KW"/>
</dbReference>
<dbReference type="OrthoDB" id="9803968at2"/>
<keyword evidence="3 4" id="KW-0472">Membrane</keyword>
<dbReference type="Gene3D" id="1.20.1250.20">
    <property type="entry name" value="MFS general substrate transporter like domains"/>
    <property type="match status" value="1"/>
</dbReference>
<dbReference type="Pfam" id="PF00501">
    <property type="entry name" value="AMP-binding"/>
    <property type="match status" value="1"/>
</dbReference>
<feature type="domain" description="Phospholipid/glycerol acyltransferase" evidence="5">
    <location>
        <begin position="450"/>
        <end position="565"/>
    </location>
</feature>
<dbReference type="GO" id="GO:0016878">
    <property type="term" value="F:acid-thiol ligase activity"/>
    <property type="evidence" value="ECO:0007669"/>
    <property type="project" value="UniProtKB-ARBA"/>
</dbReference>
<dbReference type="Gene3D" id="3.30.300.30">
    <property type="match status" value="1"/>
</dbReference>
<gene>
    <name evidence="6" type="ORF">A8C75_14925</name>
</gene>
<dbReference type="PANTHER" id="PTHR43767:SF1">
    <property type="entry name" value="NONRIBOSOMAL PEPTIDE SYNTHASE PES1 (EUROFUNG)-RELATED"/>
    <property type="match status" value="1"/>
</dbReference>
<dbReference type="InterPro" id="IPR020845">
    <property type="entry name" value="AMP-binding_CS"/>
</dbReference>
<dbReference type="NCBIfam" id="NF006386">
    <property type="entry name" value="PRK08633.1"/>
    <property type="match status" value="1"/>
</dbReference>
<evidence type="ECO:0000313" key="6">
    <source>
        <dbReference type="EMBL" id="ANG63641.1"/>
    </source>
</evidence>
<dbReference type="InterPro" id="IPR025110">
    <property type="entry name" value="AMP-bd_C"/>
</dbReference>
<dbReference type="CDD" id="cd06173">
    <property type="entry name" value="MFS_MefA_like"/>
    <property type="match status" value="1"/>
</dbReference>
<dbReference type="InterPro" id="IPR000873">
    <property type="entry name" value="AMP-dep_synth/lig_dom"/>
</dbReference>
<feature type="transmembrane region" description="Helical" evidence="4">
    <location>
        <begin position="240"/>
        <end position="263"/>
    </location>
</feature>
<dbReference type="InterPro" id="IPR042099">
    <property type="entry name" value="ANL_N_sf"/>
</dbReference>
<dbReference type="EMBL" id="CP015839">
    <property type="protein sequence ID" value="ANG63641.1"/>
    <property type="molecule type" value="Genomic_DNA"/>
</dbReference>
<dbReference type="Pfam" id="PF01553">
    <property type="entry name" value="Acyltransferase"/>
    <property type="match status" value="1"/>
</dbReference>
<dbReference type="GO" id="GO:0022857">
    <property type="term" value="F:transmembrane transporter activity"/>
    <property type="evidence" value="ECO:0007669"/>
    <property type="project" value="InterPro"/>
</dbReference>
<protein>
    <submittedName>
        <fullName evidence="6">2-acyl-glycerophospho-ethanolamine acyltransferase</fullName>
    </submittedName>
</protein>
<dbReference type="Pfam" id="PF13193">
    <property type="entry name" value="AMP-binding_C"/>
    <property type="match status" value="1"/>
</dbReference>
<dbReference type="PANTHER" id="PTHR43767">
    <property type="entry name" value="LONG-CHAIN-FATTY-ACID--COA LIGASE"/>
    <property type="match status" value="1"/>
</dbReference>
<feature type="transmembrane region" description="Helical" evidence="4">
    <location>
        <begin position="374"/>
        <end position="392"/>
    </location>
</feature>
<dbReference type="CDD" id="cd07989">
    <property type="entry name" value="LPLAT_AGPAT-like"/>
    <property type="match status" value="1"/>
</dbReference>
<keyword evidence="6" id="KW-0012">Acyltransferase</keyword>
<feature type="transmembrane region" description="Helical" evidence="4">
    <location>
        <begin position="7"/>
        <end position="25"/>
    </location>
</feature>
<dbReference type="RefSeq" id="WP_067384040.1">
    <property type="nucleotide sequence ID" value="NZ_CP015839.1"/>
</dbReference>
<dbReference type="SUPFAM" id="SSF103473">
    <property type="entry name" value="MFS general substrate transporter"/>
    <property type="match status" value="1"/>
</dbReference>
<feature type="transmembrane region" description="Helical" evidence="4">
    <location>
        <begin position="332"/>
        <end position="353"/>
    </location>
</feature>
<feature type="transmembrane region" description="Helical" evidence="4">
    <location>
        <begin position="275"/>
        <end position="295"/>
    </location>
</feature>
<accession>A0A1A9F172</accession>
<evidence type="ECO:0000256" key="4">
    <source>
        <dbReference type="SAM" id="Phobius"/>
    </source>
</evidence>
<name>A0A1A9F172_9GAMM</name>
<feature type="transmembrane region" description="Helical" evidence="4">
    <location>
        <begin position="398"/>
        <end position="424"/>
    </location>
</feature>
<evidence type="ECO:0000256" key="2">
    <source>
        <dbReference type="ARBA" id="ARBA00022989"/>
    </source>
</evidence>
<keyword evidence="6" id="KW-0808">Transferase</keyword>
<reference evidence="6 7" key="2">
    <citation type="journal article" date="2018" name="Int. J. Syst. Evol. Microbiol.">
        <title>Marinobacterium aestuarii sp. nov., a benzene-degrading marine bacterium isolated from estuary sediment.</title>
        <authorList>
            <person name="Bae S.S."/>
            <person name="Jung J."/>
            <person name="Chung D."/>
            <person name="Baek K."/>
        </authorList>
    </citation>
    <scope>NUCLEOTIDE SEQUENCE [LARGE SCALE GENOMIC DNA]</scope>
    <source>
        <strain evidence="6 7">ST58-10</strain>
    </source>
</reference>
<dbReference type="InterPro" id="IPR002123">
    <property type="entry name" value="Plipid/glycerol_acylTrfase"/>
</dbReference>
<proteinExistence type="predicted"/>
<feature type="transmembrane region" description="Helical" evidence="4">
    <location>
        <begin position="307"/>
        <end position="326"/>
    </location>
</feature>
<reference evidence="7" key="1">
    <citation type="submission" date="2016-05" db="EMBL/GenBank/DDBJ databases">
        <authorList>
            <person name="Baek K."/>
            <person name="Yang S.-J."/>
        </authorList>
    </citation>
    <scope>NUCLEOTIDE SEQUENCE [LARGE SCALE GENOMIC DNA]</scope>
    <source>
        <strain evidence="7">ST58-10</strain>
    </source>
</reference>
<dbReference type="AlphaFoldDB" id="A0A1A9F172"/>
<evidence type="ECO:0000256" key="1">
    <source>
        <dbReference type="ARBA" id="ARBA00022692"/>
    </source>
</evidence>
<dbReference type="KEGG" id="mars:A8C75_14925"/>
<dbReference type="Proteomes" id="UP000078070">
    <property type="component" value="Chromosome"/>
</dbReference>
<keyword evidence="1 4" id="KW-0812">Transmembrane</keyword>